<organism evidence="7 8">
    <name type="scientific">Paramecium tetraurelia</name>
    <dbReference type="NCBI Taxonomy" id="5888"/>
    <lineage>
        <taxon>Eukaryota</taxon>
        <taxon>Sar</taxon>
        <taxon>Alveolata</taxon>
        <taxon>Ciliophora</taxon>
        <taxon>Intramacronucleata</taxon>
        <taxon>Oligohymenophorea</taxon>
        <taxon>Peniculida</taxon>
        <taxon>Parameciidae</taxon>
        <taxon>Paramecium</taxon>
    </lineage>
</organism>
<evidence type="ECO:0000256" key="2">
    <source>
        <dbReference type="ARBA" id="ARBA00012483"/>
    </source>
</evidence>
<dbReference type="RefSeq" id="XP_001432347.1">
    <property type="nucleotide sequence ID" value="XM_001432310.1"/>
</dbReference>
<dbReference type="GO" id="GO:0045862">
    <property type="term" value="P:positive regulation of proteolysis"/>
    <property type="evidence" value="ECO:0000318"/>
    <property type="project" value="GO_Central"/>
</dbReference>
<dbReference type="GO" id="GO:0043161">
    <property type="term" value="P:proteasome-mediated ubiquitin-dependent protein catabolic process"/>
    <property type="evidence" value="ECO:0000318"/>
    <property type="project" value="GO_Central"/>
</dbReference>
<dbReference type="PANTHER" id="PTHR46803">
    <property type="entry name" value="E3 UBIQUITIN-PROTEIN LIGASE CHIP"/>
    <property type="match status" value="1"/>
</dbReference>
<dbReference type="GO" id="GO:0071218">
    <property type="term" value="P:cellular response to misfolded protein"/>
    <property type="evidence" value="ECO:0000318"/>
    <property type="project" value="GO_Central"/>
</dbReference>
<name>A0C2D3_PARTE</name>
<dbReference type="InParanoid" id="A0C2D3"/>
<dbReference type="KEGG" id="ptm:GSPATT00034427001"/>
<dbReference type="GO" id="GO:0051087">
    <property type="term" value="F:protein-folding chaperone binding"/>
    <property type="evidence" value="ECO:0000318"/>
    <property type="project" value="GO_Central"/>
</dbReference>
<dbReference type="PANTHER" id="PTHR46803:SF2">
    <property type="entry name" value="E3 UBIQUITIN-PROTEIN LIGASE CHIP"/>
    <property type="match status" value="1"/>
</dbReference>
<evidence type="ECO:0000256" key="1">
    <source>
        <dbReference type="ARBA" id="ARBA00000900"/>
    </source>
</evidence>
<dbReference type="GO" id="GO:0006515">
    <property type="term" value="P:protein quality control for misfolded or incompletely synthesized proteins"/>
    <property type="evidence" value="ECO:0000318"/>
    <property type="project" value="GO_Central"/>
</dbReference>
<dbReference type="EC" id="2.3.2.27" evidence="2"/>
<dbReference type="GO" id="GO:0005737">
    <property type="term" value="C:cytoplasm"/>
    <property type="evidence" value="ECO:0000318"/>
    <property type="project" value="GO_Central"/>
</dbReference>
<evidence type="ECO:0000256" key="4">
    <source>
        <dbReference type="ARBA" id="ARBA00022737"/>
    </source>
</evidence>
<dbReference type="GO" id="GO:0061630">
    <property type="term" value="F:ubiquitin protein ligase activity"/>
    <property type="evidence" value="ECO:0000318"/>
    <property type="project" value="GO_Central"/>
</dbReference>
<dbReference type="Pfam" id="PF04564">
    <property type="entry name" value="U-box"/>
    <property type="match status" value="1"/>
</dbReference>
<dbReference type="InterPro" id="IPR003613">
    <property type="entry name" value="Ubox_domain"/>
</dbReference>
<dbReference type="EMBL" id="CT868035">
    <property type="protein sequence ID" value="CAK64950.1"/>
    <property type="molecule type" value="Genomic_DNA"/>
</dbReference>
<dbReference type="Gene3D" id="3.30.40.10">
    <property type="entry name" value="Zinc/RING finger domain, C3HC4 (zinc finger)"/>
    <property type="match status" value="1"/>
</dbReference>
<evidence type="ECO:0000313" key="7">
    <source>
        <dbReference type="EMBL" id="CAK64950.1"/>
    </source>
</evidence>
<evidence type="ECO:0000313" key="8">
    <source>
        <dbReference type="Proteomes" id="UP000000600"/>
    </source>
</evidence>
<sequence>MEQQLYQWSRNIKKQAHKGLQYLDQANDCIKDNTDQQKNKLKVLINQNLGKGKRMDFLILLKKWIEEVLTFKYLLIDVQSFKSILAELAQIRNVKLDCNHLEQSTQKKMLQDIPIPQSFTCVISYEIMNEPILFNTGQTYEKNATLNKLNRMRANHSINARLNLQLLQGINELKKYGWIGIEQEEDYKEIKFE</sequence>
<keyword evidence="4" id="KW-0677">Repeat</keyword>
<proteinExistence type="predicted"/>
<dbReference type="InterPro" id="IPR013083">
    <property type="entry name" value="Znf_RING/FYVE/PHD"/>
</dbReference>
<accession>A0C2D3</accession>
<protein>
    <recommendedName>
        <fullName evidence="2">RING-type E3 ubiquitin transferase</fullName>
        <ecNumber evidence="2">2.3.2.27</ecNumber>
    </recommendedName>
</protein>
<evidence type="ECO:0000256" key="5">
    <source>
        <dbReference type="ARBA" id="ARBA00022786"/>
    </source>
</evidence>
<dbReference type="GeneID" id="5018132"/>
<dbReference type="Proteomes" id="UP000000600">
    <property type="component" value="Unassembled WGS sequence"/>
</dbReference>
<dbReference type="GO" id="GO:0000209">
    <property type="term" value="P:protein polyubiquitination"/>
    <property type="evidence" value="ECO:0000318"/>
    <property type="project" value="GO_Central"/>
</dbReference>
<evidence type="ECO:0000259" key="6">
    <source>
        <dbReference type="Pfam" id="PF04564"/>
    </source>
</evidence>
<gene>
    <name evidence="7" type="ORF">GSPATT00034427001</name>
</gene>
<feature type="domain" description="U-box" evidence="6">
    <location>
        <begin position="115"/>
        <end position="163"/>
    </location>
</feature>
<reference evidence="7 8" key="1">
    <citation type="journal article" date="2006" name="Nature">
        <title>Global trends of whole-genome duplications revealed by the ciliate Paramecium tetraurelia.</title>
        <authorList>
            <consortium name="Genoscope"/>
            <person name="Aury J.-M."/>
            <person name="Jaillon O."/>
            <person name="Duret L."/>
            <person name="Noel B."/>
            <person name="Jubin C."/>
            <person name="Porcel B.M."/>
            <person name="Segurens B."/>
            <person name="Daubin V."/>
            <person name="Anthouard V."/>
            <person name="Aiach N."/>
            <person name="Arnaiz O."/>
            <person name="Billaut A."/>
            <person name="Beisson J."/>
            <person name="Blanc I."/>
            <person name="Bouhouche K."/>
            <person name="Camara F."/>
            <person name="Duharcourt S."/>
            <person name="Guigo R."/>
            <person name="Gogendeau D."/>
            <person name="Katinka M."/>
            <person name="Keller A.-M."/>
            <person name="Kissmehl R."/>
            <person name="Klotz C."/>
            <person name="Koll F."/>
            <person name="Le Moue A."/>
            <person name="Lepere C."/>
            <person name="Malinsky S."/>
            <person name="Nowacki M."/>
            <person name="Nowak J.K."/>
            <person name="Plattner H."/>
            <person name="Poulain J."/>
            <person name="Ruiz F."/>
            <person name="Serrano V."/>
            <person name="Zagulski M."/>
            <person name="Dessen P."/>
            <person name="Betermier M."/>
            <person name="Weissenbach J."/>
            <person name="Scarpelli C."/>
            <person name="Schachter V."/>
            <person name="Sperling L."/>
            <person name="Meyer E."/>
            <person name="Cohen J."/>
            <person name="Wincker P."/>
        </authorList>
    </citation>
    <scope>NUCLEOTIDE SEQUENCE [LARGE SCALE GENOMIC DNA]</scope>
    <source>
        <strain evidence="7 8">Stock d4-2</strain>
    </source>
</reference>
<keyword evidence="5" id="KW-0833">Ubl conjugation pathway</keyword>
<dbReference type="HOGENOM" id="CLU_1411270_0_0_1"/>
<evidence type="ECO:0000256" key="3">
    <source>
        <dbReference type="ARBA" id="ARBA00022679"/>
    </source>
</evidence>
<comment type="catalytic activity">
    <reaction evidence="1">
        <text>S-ubiquitinyl-[E2 ubiquitin-conjugating enzyme]-L-cysteine + [acceptor protein]-L-lysine = [E2 ubiquitin-conjugating enzyme]-L-cysteine + N(6)-ubiquitinyl-[acceptor protein]-L-lysine.</text>
        <dbReference type="EC" id="2.3.2.27"/>
    </reaction>
</comment>
<keyword evidence="3" id="KW-0808">Transferase</keyword>
<dbReference type="OrthoDB" id="10064100at2759"/>
<dbReference type="SUPFAM" id="SSF57850">
    <property type="entry name" value="RING/U-box"/>
    <property type="match status" value="1"/>
</dbReference>
<keyword evidence="8" id="KW-1185">Reference proteome</keyword>
<dbReference type="AlphaFoldDB" id="A0C2D3"/>